<dbReference type="SUPFAM" id="SSF53335">
    <property type="entry name" value="S-adenosyl-L-methionine-dependent methyltransferases"/>
    <property type="match status" value="2"/>
</dbReference>
<keyword evidence="11" id="KW-1185">Reference proteome</keyword>
<keyword evidence="4" id="KW-0949">S-adenosyl-L-methionine</keyword>
<keyword evidence="3" id="KW-0808">Transferase</keyword>
<dbReference type="GO" id="GO:0015667">
    <property type="term" value="F:site-specific DNA-methyltransferase (cytosine-N4-specific) activity"/>
    <property type="evidence" value="ECO:0007669"/>
    <property type="project" value="UniProtKB-EC"/>
</dbReference>
<dbReference type="EMBL" id="LT669839">
    <property type="protein sequence ID" value="SHD76264.1"/>
    <property type="molecule type" value="Genomic_DNA"/>
</dbReference>
<dbReference type="GO" id="GO:0003677">
    <property type="term" value="F:DNA binding"/>
    <property type="evidence" value="ECO:0007669"/>
    <property type="project" value="UniProtKB-KW"/>
</dbReference>
<organism evidence="10 11">
    <name type="scientific">[Clostridium] ultunense Esp</name>
    <dbReference type="NCBI Taxonomy" id="1288971"/>
    <lineage>
        <taxon>Bacteria</taxon>
        <taxon>Bacillati</taxon>
        <taxon>Bacillota</taxon>
        <taxon>Tissierellia</taxon>
        <taxon>Tissierellales</taxon>
        <taxon>Tepidimicrobiaceae</taxon>
        <taxon>Schnuerera</taxon>
    </lineage>
</organism>
<keyword evidence="2 10" id="KW-0489">Methyltransferase</keyword>
<reference evidence="10 11" key="1">
    <citation type="submission" date="2016-11" db="EMBL/GenBank/DDBJ databases">
        <authorList>
            <person name="Manzoor S."/>
        </authorList>
    </citation>
    <scope>NUCLEOTIDE SEQUENCE [LARGE SCALE GENOMIC DNA]</scope>
    <source>
        <strain evidence="10">Clostridium ultunense strain Esp</strain>
    </source>
</reference>
<dbReference type="RefSeq" id="WP_005585285.1">
    <property type="nucleotide sequence ID" value="NZ_LT669839.1"/>
</dbReference>
<feature type="domain" description="DNA methylase N-4/N-6" evidence="9">
    <location>
        <begin position="9"/>
        <end position="148"/>
    </location>
</feature>
<dbReference type="REBASE" id="63832">
    <property type="entry name" value="M.CulEspORF250038P"/>
</dbReference>
<dbReference type="Pfam" id="PF01555">
    <property type="entry name" value="N6_N4_Mtase"/>
    <property type="match status" value="1"/>
</dbReference>
<evidence type="ECO:0000256" key="8">
    <source>
        <dbReference type="RuleBase" id="RU362026"/>
    </source>
</evidence>
<dbReference type="InterPro" id="IPR017985">
    <property type="entry name" value="MeTrfase_CN4_CS"/>
</dbReference>
<comment type="catalytic activity">
    <reaction evidence="7">
        <text>a 2'-deoxycytidine in DNA + S-adenosyl-L-methionine = an N(4)-methyl-2'-deoxycytidine in DNA + S-adenosyl-L-homocysteine + H(+)</text>
        <dbReference type="Rhea" id="RHEA:16857"/>
        <dbReference type="Rhea" id="RHEA-COMP:11369"/>
        <dbReference type="Rhea" id="RHEA-COMP:13674"/>
        <dbReference type="ChEBI" id="CHEBI:15378"/>
        <dbReference type="ChEBI" id="CHEBI:57856"/>
        <dbReference type="ChEBI" id="CHEBI:59789"/>
        <dbReference type="ChEBI" id="CHEBI:85452"/>
        <dbReference type="ChEBI" id="CHEBI:137933"/>
        <dbReference type="EC" id="2.1.1.113"/>
    </reaction>
</comment>
<name>M1YXP5_9FIRM</name>
<protein>
    <recommendedName>
        <fullName evidence="8">Methyltransferase</fullName>
        <ecNumber evidence="8">2.1.1.-</ecNumber>
    </recommendedName>
</protein>
<dbReference type="InterPro" id="IPR029063">
    <property type="entry name" value="SAM-dependent_MTases_sf"/>
</dbReference>
<sequence>MINNAQSYYPISIDKIEEKVERKIKRAASRKENDIYELNFFNPYKDFPNIQEMVNEHGETIMRIDGDIPPNLPIENNDRFLFISYDQTALTHGLHKYPAKFFPELPRWLIQRYSKKGDLILDPFTGSGTTNVEALLNNRHSVGIDVDPLSRYISKVKTTPLDEKSLYKTQKYLLDQIVKYHPKKIMPEDIPDFPYRDNWFNEEIIYELAYIKKTILNMDTTKDIKDFYLVCFSSIIRSVSNADDNCTRTVIRKKLNKQVYPSFALVKFAETILISVPKMVEFSNRVSSSTSVEIPHDMDARHIDYNPDTFDLAVTSPPYVNAVDYPRTHQLELYWLEFESGSLVPLKKKHIGTENVPAKLYNELHSISIEEADIVIEKIYKQDPKRAYIAYKYLVDMEKNLKEVYKVLKPGSHYVIVVGNNRIRGQLFENWKYLIALAERVGFTLEKYFASEIIRHFIKVPREERIDTDWIIVLKK</sequence>
<evidence type="ECO:0000256" key="4">
    <source>
        <dbReference type="ARBA" id="ARBA00022691"/>
    </source>
</evidence>
<dbReference type="GO" id="GO:0008170">
    <property type="term" value="F:N-methyltransferase activity"/>
    <property type="evidence" value="ECO:0007669"/>
    <property type="project" value="InterPro"/>
</dbReference>
<evidence type="ECO:0000256" key="5">
    <source>
        <dbReference type="ARBA" id="ARBA00022747"/>
    </source>
</evidence>
<dbReference type="GO" id="GO:0009307">
    <property type="term" value="P:DNA restriction-modification system"/>
    <property type="evidence" value="ECO:0007669"/>
    <property type="project" value="UniProtKB-KW"/>
</dbReference>
<evidence type="ECO:0000313" key="10">
    <source>
        <dbReference type="EMBL" id="SHD76264.1"/>
    </source>
</evidence>
<dbReference type="InterPro" id="IPR002941">
    <property type="entry name" value="DNA_methylase_N4/N6"/>
</dbReference>
<evidence type="ECO:0000259" key="9">
    <source>
        <dbReference type="Pfam" id="PF01555"/>
    </source>
</evidence>
<gene>
    <name evidence="10" type="ORF">CUESP1_0886</name>
</gene>
<dbReference type="EC" id="2.1.1.-" evidence="8"/>
<dbReference type="HOGENOM" id="CLU_027633_1_0_9"/>
<accession>M1YXP5</accession>
<dbReference type="Gene3D" id="3.40.50.150">
    <property type="entry name" value="Vaccinia Virus protein VP39"/>
    <property type="match status" value="2"/>
</dbReference>
<evidence type="ECO:0000256" key="1">
    <source>
        <dbReference type="ARBA" id="ARBA00010203"/>
    </source>
</evidence>
<dbReference type="PROSITE" id="PS00093">
    <property type="entry name" value="N4_MTASE"/>
    <property type="match status" value="1"/>
</dbReference>
<comment type="similarity">
    <text evidence="1">Belongs to the N(4)/N(6)-methyltransferase family. N(4) subfamily.</text>
</comment>
<dbReference type="AlphaFoldDB" id="M1YXP5"/>
<evidence type="ECO:0000313" key="11">
    <source>
        <dbReference type="Proteomes" id="UP000245423"/>
    </source>
</evidence>
<dbReference type="Proteomes" id="UP000245423">
    <property type="component" value="Chromosome 1"/>
</dbReference>
<dbReference type="InterPro" id="IPR001091">
    <property type="entry name" value="RM_Methyltransferase"/>
</dbReference>
<dbReference type="PRINTS" id="PR00508">
    <property type="entry name" value="S21N4MTFRASE"/>
</dbReference>
<evidence type="ECO:0000256" key="6">
    <source>
        <dbReference type="ARBA" id="ARBA00023125"/>
    </source>
</evidence>
<keyword evidence="5" id="KW-0680">Restriction system</keyword>
<evidence type="ECO:0000256" key="2">
    <source>
        <dbReference type="ARBA" id="ARBA00022603"/>
    </source>
</evidence>
<evidence type="ECO:0000256" key="3">
    <source>
        <dbReference type="ARBA" id="ARBA00022679"/>
    </source>
</evidence>
<dbReference type="OrthoDB" id="9773571at2"/>
<keyword evidence="6" id="KW-0238">DNA-binding</keyword>
<dbReference type="GO" id="GO:0032259">
    <property type="term" value="P:methylation"/>
    <property type="evidence" value="ECO:0007669"/>
    <property type="project" value="UniProtKB-KW"/>
</dbReference>
<dbReference type="REBASE" id="176548">
    <property type="entry name" value="M.CulEspORF886P"/>
</dbReference>
<proteinExistence type="inferred from homology"/>
<evidence type="ECO:0000256" key="7">
    <source>
        <dbReference type="ARBA" id="ARBA00049120"/>
    </source>
</evidence>